<feature type="transmembrane region" description="Helical" evidence="1">
    <location>
        <begin position="122"/>
        <end position="139"/>
    </location>
</feature>
<feature type="transmembrane region" description="Helical" evidence="1">
    <location>
        <begin position="211"/>
        <end position="230"/>
    </location>
</feature>
<feature type="transmembrane region" description="Helical" evidence="1">
    <location>
        <begin position="236"/>
        <end position="261"/>
    </location>
</feature>
<dbReference type="Pfam" id="PF00892">
    <property type="entry name" value="EamA"/>
    <property type="match status" value="2"/>
</dbReference>
<feature type="domain" description="EamA" evidence="2">
    <location>
        <begin position="10"/>
        <end position="139"/>
    </location>
</feature>
<proteinExistence type="predicted"/>
<dbReference type="AlphaFoldDB" id="A0A7V3PUD3"/>
<keyword evidence="1" id="KW-0812">Transmembrane</keyword>
<dbReference type="InterPro" id="IPR000620">
    <property type="entry name" value="EamA_dom"/>
</dbReference>
<gene>
    <name evidence="3" type="ORF">ENX16_05410</name>
</gene>
<feature type="domain" description="EamA" evidence="2">
    <location>
        <begin position="150"/>
        <end position="284"/>
    </location>
</feature>
<feature type="transmembrane region" description="Helical" evidence="1">
    <location>
        <begin position="68"/>
        <end position="86"/>
    </location>
</feature>
<reference evidence="3" key="1">
    <citation type="journal article" date="2020" name="mSystems">
        <title>Genome- and Community-Level Interaction Insights into Carbon Utilization and Element Cycling Functions of Hydrothermarchaeota in Hydrothermal Sediment.</title>
        <authorList>
            <person name="Zhou Z."/>
            <person name="Liu Y."/>
            <person name="Xu W."/>
            <person name="Pan J."/>
            <person name="Luo Z.H."/>
            <person name="Li M."/>
        </authorList>
    </citation>
    <scope>NUCLEOTIDE SEQUENCE [LARGE SCALE GENOMIC DNA]</scope>
    <source>
        <strain evidence="3">SpSt-914</strain>
    </source>
</reference>
<evidence type="ECO:0000313" key="3">
    <source>
        <dbReference type="EMBL" id="HGD13498.1"/>
    </source>
</evidence>
<feature type="transmembrane region" description="Helical" evidence="1">
    <location>
        <begin position="151"/>
        <end position="168"/>
    </location>
</feature>
<dbReference type="GO" id="GO:0016020">
    <property type="term" value="C:membrane"/>
    <property type="evidence" value="ECO:0007669"/>
    <property type="project" value="InterPro"/>
</dbReference>
<keyword evidence="1" id="KW-0472">Membrane</keyword>
<organism evidence="3">
    <name type="scientific">candidate division WOR-3 bacterium</name>
    <dbReference type="NCBI Taxonomy" id="2052148"/>
    <lineage>
        <taxon>Bacteria</taxon>
        <taxon>Bacteria division WOR-3</taxon>
    </lineage>
</organism>
<evidence type="ECO:0000256" key="1">
    <source>
        <dbReference type="SAM" id="Phobius"/>
    </source>
</evidence>
<feature type="transmembrane region" description="Helical" evidence="1">
    <location>
        <begin position="98"/>
        <end position="116"/>
    </location>
</feature>
<feature type="transmembrane region" description="Helical" evidence="1">
    <location>
        <begin position="33"/>
        <end position="53"/>
    </location>
</feature>
<feature type="transmembrane region" description="Helical" evidence="1">
    <location>
        <begin position="6"/>
        <end position="26"/>
    </location>
</feature>
<dbReference type="Gene3D" id="1.10.3730.20">
    <property type="match status" value="1"/>
</dbReference>
<comment type="caution">
    <text evidence="3">The sequence shown here is derived from an EMBL/GenBank/DDBJ whole genome shotgun (WGS) entry which is preliminary data.</text>
</comment>
<keyword evidence="1" id="KW-1133">Transmembrane helix</keyword>
<dbReference type="PANTHER" id="PTHR22911:SF76">
    <property type="entry name" value="EAMA DOMAIN-CONTAINING PROTEIN"/>
    <property type="match status" value="1"/>
</dbReference>
<evidence type="ECO:0000259" key="2">
    <source>
        <dbReference type="Pfam" id="PF00892"/>
    </source>
</evidence>
<name>A0A7V3PUD3_UNCW3</name>
<sequence>MPVSKTRILVVLMFGILAASFASIIIRLTPAPSLVVAAGRMLFATILLTPFYFAQPALRKQELKLKKLLLSLLGGVFLAAHFGFWIESLRHTTVTSSVVLVAMNPIFVALLSPFLIREGISPRLWIAIILGILGALIINKPAMTNTGNLNGNLLALTGALFAALYVLVGRKLRPGLSLLGYVYPVYFIAALILTILAFISGNPLATCSLKTCLLILLLAIGPQIIGHTSFNWALAYLPASVVALTILGEPVGTTLLAMILLRQPPTCWEIMGGIIILSAIYLASTGFNLTKNGAPV</sequence>
<dbReference type="InterPro" id="IPR037185">
    <property type="entry name" value="EmrE-like"/>
</dbReference>
<dbReference type="EMBL" id="DTMZ01000123">
    <property type="protein sequence ID" value="HGD13498.1"/>
    <property type="molecule type" value="Genomic_DNA"/>
</dbReference>
<protein>
    <submittedName>
        <fullName evidence="3">DMT family transporter</fullName>
    </submittedName>
</protein>
<feature type="transmembrane region" description="Helical" evidence="1">
    <location>
        <begin position="268"/>
        <end position="287"/>
    </location>
</feature>
<accession>A0A7V3PUD3</accession>
<dbReference type="PANTHER" id="PTHR22911">
    <property type="entry name" value="ACYL-MALONYL CONDENSING ENZYME-RELATED"/>
    <property type="match status" value="1"/>
</dbReference>
<dbReference type="SUPFAM" id="SSF103481">
    <property type="entry name" value="Multidrug resistance efflux transporter EmrE"/>
    <property type="match status" value="2"/>
</dbReference>
<feature type="transmembrane region" description="Helical" evidence="1">
    <location>
        <begin position="180"/>
        <end position="199"/>
    </location>
</feature>